<proteinExistence type="predicted"/>
<dbReference type="SUPFAM" id="SSF53146">
    <property type="entry name" value="Nitrogenase accessory factor-like"/>
    <property type="match status" value="1"/>
</dbReference>
<dbReference type="PANTHER" id="PTHR42983:SF1">
    <property type="entry name" value="IRON-MOLYBDENUM PROTEIN"/>
    <property type="match status" value="1"/>
</dbReference>
<name>A0A2R4WXK2_9EURY</name>
<dbReference type="KEGG" id="harc:HARCEL1_00295"/>
<evidence type="ECO:0000259" key="2">
    <source>
        <dbReference type="Pfam" id="PF02579"/>
    </source>
</evidence>
<dbReference type="InterPro" id="IPR036105">
    <property type="entry name" value="DiNase_FeMo-co_biosyn_sf"/>
</dbReference>
<dbReference type="Gene3D" id="3.30.420.130">
    <property type="entry name" value="Dinitrogenase iron-molybdenum cofactor biosynthesis domain"/>
    <property type="match status" value="1"/>
</dbReference>
<dbReference type="InterPro" id="IPR033913">
    <property type="entry name" value="MTH1175_dom"/>
</dbReference>
<feature type="region of interest" description="Disordered" evidence="1">
    <location>
        <begin position="100"/>
        <end position="141"/>
    </location>
</feature>
<dbReference type="PANTHER" id="PTHR42983">
    <property type="entry name" value="DINITROGENASE IRON-MOLYBDENUM COFACTOR PROTEIN-RELATED"/>
    <property type="match status" value="1"/>
</dbReference>
<dbReference type="Proteomes" id="UP000244727">
    <property type="component" value="Chromosome"/>
</dbReference>
<evidence type="ECO:0000256" key="1">
    <source>
        <dbReference type="SAM" id="MobiDB-lite"/>
    </source>
</evidence>
<feature type="domain" description="Dinitrogenase iron-molybdenum cofactor biosynthesis" evidence="2">
    <location>
        <begin position="14"/>
        <end position="101"/>
    </location>
</feature>
<dbReference type="Pfam" id="PF02579">
    <property type="entry name" value="Nitro_FeMo-Co"/>
    <property type="match status" value="1"/>
</dbReference>
<dbReference type="AlphaFoldDB" id="A0A2R4WXK2"/>
<evidence type="ECO:0000313" key="4">
    <source>
        <dbReference type="Proteomes" id="UP000244727"/>
    </source>
</evidence>
<protein>
    <submittedName>
        <fullName evidence="3">Dinitrogenase iron-molybdenum cofactor biosynthesis protein</fullName>
    </submittedName>
</protein>
<sequence length="141" mass="14463">MLICVPSLDDGGLDAPVSGHFGRAPNYSLVDTDSDSVEVIDNDGRHHGGSGSPPQIVADTGADALVCGNLGQKAVERFDALDIEVYCGAEGSVRDAVEAFEDDDLDRATPDGSHCSGHGDGGHGDGGGHDHDHDHGDGHSH</sequence>
<reference evidence="3 4" key="1">
    <citation type="submission" date="2018-04" db="EMBL/GenBank/DDBJ databases">
        <title>Halococcoides cellulosivorans gen. nov., sp. nov., an extremely halophilic cellulose-utilizing haloarchaeon from hypersaline lakes.</title>
        <authorList>
            <person name="Sorokin D.Y."/>
            <person name="Toshchakov S.V."/>
            <person name="Samarov N.I."/>
            <person name="Korzhenkov A."/>
            <person name="Kublanov I.V."/>
        </authorList>
    </citation>
    <scope>NUCLEOTIDE SEQUENCE [LARGE SCALE GENOMIC DNA]</scope>
    <source>
        <strain evidence="3 4">HArcel1</strain>
    </source>
</reference>
<dbReference type="EMBL" id="CP028858">
    <property type="protein sequence ID" value="AWB26266.1"/>
    <property type="molecule type" value="Genomic_DNA"/>
</dbReference>
<keyword evidence="4" id="KW-1185">Reference proteome</keyword>
<dbReference type="RefSeq" id="WP_108380635.1">
    <property type="nucleotide sequence ID" value="NZ_CP028858.1"/>
</dbReference>
<gene>
    <name evidence="3" type="ORF">HARCEL1_00295</name>
</gene>
<dbReference type="InterPro" id="IPR003731">
    <property type="entry name" value="Di-Nase_FeMo-co_biosynth"/>
</dbReference>
<feature type="compositionally biased region" description="Basic and acidic residues" evidence="1">
    <location>
        <begin position="120"/>
        <end position="141"/>
    </location>
</feature>
<accession>A0A2R4WXK2</accession>
<evidence type="ECO:0000313" key="3">
    <source>
        <dbReference type="EMBL" id="AWB26266.1"/>
    </source>
</evidence>
<organism evidence="3 4">
    <name type="scientific">Halococcoides cellulosivorans</name>
    <dbReference type="NCBI Taxonomy" id="1679096"/>
    <lineage>
        <taxon>Archaea</taxon>
        <taxon>Methanobacteriati</taxon>
        <taxon>Methanobacteriota</taxon>
        <taxon>Stenosarchaea group</taxon>
        <taxon>Halobacteria</taxon>
        <taxon>Halobacteriales</taxon>
        <taxon>Haloarculaceae</taxon>
        <taxon>Halococcoides</taxon>
    </lineage>
</organism>
<dbReference type="GeneID" id="36510900"/>
<dbReference type="CDD" id="cd00851">
    <property type="entry name" value="MTH1175"/>
    <property type="match status" value="1"/>
</dbReference>